<evidence type="ECO:0000256" key="1">
    <source>
        <dbReference type="SAM" id="MobiDB-lite"/>
    </source>
</evidence>
<dbReference type="Proteomes" id="UP001385892">
    <property type="component" value="Unassembled WGS sequence"/>
</dbReference>
<dbReference type="RefSeq" id="WP_340344684.1">
    <property type="nucleotide sequence ID" value="NZ_JBBKZT010000011.1"/>
</dbReference>
<comment type="caution">
    <text evidence="4">The sequence shown here is derived from an EMBL/GenBank/DDBJ whole genome shotgun (WGS) entry which is preliminary data.</text>
</comment>
<proteinExistence type="predicted"/>
<organism evidence="4 5">
    <name type="scientific">Variovorax rhizosphaerae</name>
    <dbReference type="NCBI Taxonomy" id="1836200"/>
    <lineage>
        <taxon>Bacteria</taxon>
        <taxon>Pseudomonadati</taxon>
        <taxon>Pseudomonadota</taxon>
        <taxon>Betaproteobacteria</taxon>
        <taxon>Burkholderiales</taxon>
        <taxon>Comamonadaceae</taxon>
        <taxon>Variovorax</taxon>
    </lineage>
</organism>
<evidence type="ECO:0000256" key="2">
    <source>
        <dbReference type="SAM" id="SignalP"/>
    </source>
</evidence>
<evidence type="ECO:0000313" key="5">
    <source>
        <dbReference type="Proteomes" id="UP001385892"/>
    </source>
</evidence>
<dbReference type="SUPFAM" id="SSF48452">
    <property type="entry name" value="TPR-like"/>
    <property type="match status" value="1"/>
</dbReference>
<dbReference type="EMBL" id="JBBKZT010000011">
    <property type="protein sequence ID" value="MEJ8849552.1"/>
    <property type="molecule type" value="Genomic_DNA"/>
</dbReference>
<feature type="domain" description="CHAT" evidence="3">
    <location>
        <begin position="524"/>
        <end position="834"/>
    </location>
</feature>
<reference evidence="4 5" key="1">
    <citation type="submission" date="2024-03" db="EMBL/GenBank/DDBJ databases">
        <title>Novel species of the genus Variovorax.</title>
        <authorList>
            <person name="Liu Q."/>
            <person name="Xin Y.-H."/>
        </authorList>
    </citation>
    <scope>NUCLEOTIDE SEQUENCE [LARGE SCALE GENOMIC DNA]</scope>
    <source>
        <strain evidence="4 5">KACC 18900</strain>
    </source>
</reference>
<dbReference type="PANTHER" id="PTHR10098">
    <property type="entry name" value="RAPSYN-RELATED"/>
    <property type="match status" value="1"/>
</dbReference>
<feature type="region of interest" description="Disordered" evidence="1">
    <location>
        <begin position="380"/>
        <end position="403"/>
    </location>
</feature>
<feature type="signal peptide" evidence="2">
    <location>
        <begin position="1"/>
        <end position="24"/>
    </location>
</feature>
<name>A0ABU8WPR9_9BURK</name>
<dbReference type="InterPro" id="IPR011990">
    <property type="entry name" value="TPR-like_helical_dom_sf"/>
</dbReference>
<dbReference type="PANTHER" id="PTHR10098:SF108">
    <property type="entry name" value="TETRATRICOPEPTIDE REPEAT PROTEIN 28"/>
    <property type="match status" value="1"/>
</dbReference>
<accession>A0ABU8WPR9</accession>
<sequence>MQASFKWVAAFGTIGAMFVLLGCAAPGAQPEATHQEAKTVESPILRDIRLARNVQSTAADSDPGKSKPLFVYPLELESNHHSVIEKNNEGIALHAKGNVHGAEEAYTLARAALIANAHPNDLAALKVVPRDRTQSDVGKAMPIGAAAYDLGEQLSRVESNIGIAKWAQNDRQGALSHFRTALELRDQLEGSDEKFISDRAFMARNDDRLLESSVLLSLEGSLGESADSNSLAIEMVFQRKGALLDRQTQSMTQIQNQALPQGPAAPPSGLDVTDALLPALDKFNSVSGFLTYLGPAGAAASSVGGIAHSLLSIGADAREKRRAAERVRREDDKKFRVESQEMLDERSAIMRQRSQSHDSKEIARLDAREQSLELQIRMRASEATPAPTPRTPTPEVTPGRSGNVRPSAGAWLKSVQQRIPEGAVLLEMFTYVPVDPRAPMALGTGQSGRPAAAGANTAARVDQPATQPQIDALRVGPTHYGVYVISRKGPPVRIDFGEAQRIDERIVELRNALARPNKINGARAKARELDELLMRPVRSVIGATPLLLVAPEGLLNLVPLGALVDEQDRYLVERFAISYLSSGRDLLRARSDAPRRDKDLIVADPAFDAKPVQLAVAVQEGVRGTRSRDFSDKRFEALPGTALEAAAIKQLLPEARVLTGTAATETVVKQIHGPRILHVATHGFFLPDQGATPDAQDRREEPMLRSGLVFANVNTGGTETDDGVLTALEASSVDLLGTRLVVLSACETGVGTVKNGEGVFGMRRAFVVAGAETLLMTLWPIADDATQQLMSDYYDSLKQGSGRADALRKAQLRMLSKKETGHPFFWAGFISSGDWTSLAFN</sequence>
<dbReference type="InterPro" id="IPR024983">
    <property type="entry name" value="CHAT_dom"/>
</dbReference>
<protein>
    <submittedName>
        <fullName evidence="4">CHAT domain-containing protein</fullName>
    </submittedName>
</protein>
<keyword evidence="5" id="KW-1185">Reference proteome</keyword>
<keyword evidence="2" id="KW-0732">Signal</keyword>
<feature type="chain" id="PRO_5045923304" evidence="2">
    <location>
        <begin position="25"/>
        <end position="841"/>
    </location>
</feature>
<evidence type="ECO:0000259" key="3">
    <source>
        <dbReference type="Pfam" id="PF12770"/>
    </source>
</evidence>
<dbReference type="Pfam" id="PF12770">
    <property type="entry name" value="CHAT"/>
    <property type="match status" value="1"/>
</dbReference>
<dbReference type="PROSITE" id="PS51257">
    <property type="entry name" value="PROKAR_LIPOPROTEIN"/>
    <property type="match status" value="1"/>
</dbReference>
<gene>
    <name evidence="4" type="ORF">WKW82_23080</name>
</gene>
<evidence type="ECO:0000313" key="4">
    <source>
        <dbReference type="EMBL" id="MEJ8849552.1"/>
    </source>
</evidence>